<organism evidence="3 4">
    <name type="scientific">Pristionchus entomophagus</name>
    <dbReference type="NCBI Taxonomy" id="358040"/>
    <lineage>
        <taxon>Eukaryota</taxon>
        <taxon>Metazoa</taxon>
        <taxon>Ecdysozoa</taxon>
        <taxon>Nematoda</taxon>
        <taxon>Chromadorea</taxon>
        <taxon>Rhabditida</taxon>
        <taxon>Rhabditina</taxon>
        <taxon>Diplogasteromorpha</taxon>
        <taxon>Diplogasteroidea</taxon>
        <taxon>Neodiplogasteridae</taxon>
        <taxon>Pristionchus</taxon>
    </lineage>
</organism>
<keyword evidence="1" id="KW-0472">Membrane</keyword>
<gene>
    <name evidence="3" type="ORF">PENTCL1PPCAC_19880</name>
</gene>
<evidence type="ECO:0000256" key="1">
    <source>
        <dbReference type="SAM" id="Phobius"/>
    </source>
</evidence>
<dbReference type="InterPro" id="IPR022559">
    <property type="entry name" value="SUP-1-like"/>
</dbReference>
<name>A0AAV5TTA2_9BILA</name>
<keyword evidence="4" id="KW-1185">Reference proteome</keyword>
<dbReference type="PANTHER" id="PTHR34149">
    <property type="entry name" value="PROTEIN CBG11905-RELATED"/>
    <property type="match status" value="1"/>
</dbReference>
<comment type="caution">
    <text evidence="3">The sequence shown here is derived from an EMBL/GenBank/DDBJ whole genome shotgun (WGS) entry which is preliminary data.</text>
</comment>
<dbReference type="EMBL" id="BTSX01000004">
    <property type="protein sequence ID" value="GMS97705.1"/>
    <property type="molecule type" value="Genomic_DNA"/>
</dbReference>
<evidence type="ECO:0000313" key="4">
    <source>
        <dbReference type="Proteomes" id="UP001432027"/>
    </source>
</evidence>
<dbReference type="AlphaFoldDB" id="A0AAV5TTA2"/>
<feature type="transmembrane region" description="Helical" evidence="1">
    <location>
        <begin position="73"/>
        <end position="99"/>
    </location>
</feature>
<dbReference type="Proteomes" id="UP001432027">
    <property type="component" value="Unassembled WGS sequence"/>
</dbReference>
<proteinExistence type="predicted"/>
<feature type="signal peptide" evidence="2">
    <location>
        <begin position="1"/>
        <end position="18"/>
    </location>
</feature>
<feature type="chain" id="PRO_5043921551" evidence="2">
    <location>
        <begin position="19"/>
        <end position="102"/>
    </location>
</feature>
<keyword evidence="1" id="KW-0812">Transmembrane</keyword>
<keyword evidence="2" id="KW-0732">Signal</keyword>
<accession>A0AAV5TTA2</accession>
<sequence length="102" mass="11489">MSRLTLLFLLSIVAYVSADSDFIEDIKNMQLFVLKKSCPITTTFVVCPAANPFFYHKCCDVLLNDCCFALQDWVTVLLLVLAVITVLSVIINCLCCICCRQR</sequence>
<reference evidence="3" key="1">
    <citation type="submission" date="2023-10" db="EMBL/GenBank/DDBJ databases">
        <title>Genome assembly of Pristionchus species.</title>
        <authorList>
            <person name="Yoshida K."/>
            <person name="Sommer R.J."/>
        </authorList>
    </citation>
    <scope>NUCLEOTIDE SEQUENCE</scope>
    <source>
        <strain evidence="3">RS0144</strain>
    </source>
</reference>
<keyword evidence="1" id="KW-1133">Transmembrane helix</keyword>
<evidence type="ECO:0000256" key="2">
    <source>
        <dbReference type="SAM" id="SignalP"/>
    </source>
</evidence>
<dbReference type="PANTHER" id="PTHR34149:SF2">
    <property type="entry name" value="PROTEIN CBG11905"/>
    <property type="match status" value="1"/>
</dbReference>
<dbReference type="Pfam" id="PF10853">
    <property type="entry name" value="DUF2650"/>
    <property type="match status" value="1"/>
</dbReference>
<protein>
    <submittedName>
        <fullName evidence="3">Uncharacterized protein</fullName>
    </submittedName>
</protein>
<evidence type="ECO:0000313" key="3">
    <source>
        <dbReference type="EMBL" id="GMS97705.1"/>
    </source>
</evidence>